<dbReference type="InterPro" id="IPR036388">
    <property type="entry name" value="WH-like_DNA-bd_sf"/>
</dbReference>
<reference evidence="18 20" key="2">
    <citation type="journal article" date="2018" name="Plant J.">
        <title>The Physcomitrella patens chromosome-scale assembly reveals moss genome structure and evolution.</title>
        <authorList>
            <person name="Lang D."/>
            <person name="Ullrich K.K."/>
            <person name="Murat F."/>
            <person name="Fuchs J."/>
            <person name="Jenkins J."/>
            <person name="Haas F.B."/>
            <person name="Piednoel M."/>
            <person name="Gundlach H."/>
            <person name="Van Bel M."/>
            <person name="Meyberg R."/>
            <person name="Vives C."/>
            <person name="Morata J."/>
            <person name="Symeonidi A."/>
            <person name="Hiss M."/>
            <person name="Muchero W."/>
            <person name="Kamisugi Y."/>
            <person name="Saleh O."/>
            <person name="Blanc G."/>
            <person name="Decker E.L."/>
            <person name="van Gessel N."/>
            <person name="Grimwood J."/>
            <person name="Hayes R.D."/>
            <person name="Graham S.W."/>
            <person name="Gunter L.E."/>
            <person name="McDaniel S.F."/>
            <person name="Hoernstein S.N.W."/>
            <person name="Larsson A."/>
            <person name="Li F.W."/>
            <person name="Perroud P.F."/>
            <person name="Phillips J."/>
            <person name="Ranjan P."/>
            <person name="Rokshar D.S."/>
            <person name="Rothfels C.J."/>
            <person name="Schneider L."/>
            <person name="Shu S."/>
            <person name="Stevenson D.W."/>
            <person name="Thummler F."/>
            <person name="Tillich M."/>
            <person name="Villarreal Aguilar J.C."/>
            <person name="Widiez T."/>
            <person name="Wong G.K."/>
            <person name="Wymore A."/>
            <person name="Zhang Y."/>
            <person name="Zimmer A.D."/>
            <person name="Quatrano R.S."/>
            <person name="Mayer K.F.X."/>
            <person name="Goodstein D."/>
            <person name="Casacuberta J.M."/>
            <person name="Vandepoele K."/>
            <person name="Reski R."/>
            <person name="Cuming A.C."/>
            <person name="Tuskan G.A."/>
            <person name="Maumus F."/>
            <person name="Salse J."/>
            <person name="Schmutz J."/>
            <person name="Rensing S.A."/>
        </authorList>
    </citation>
    <scope>NUCLEOTIDE SEQUENCE [LARGE SCALE GENOMIC DNA]</scope>
    <source>
        <strain evidence="19 20">cv. Gransden 2004</strain>
    </source>
</reference>
<evidence type="ECO:0000256" key="12">
    <source>
        <dbReference type="ARBA" id="ARBA00023204"/>
    </source>
</evidence>
<evidence type="ECO:0000313" key="18">
    <source>
        <dbReference type="EMBL" id="PNR60974.1"/>
    </source>
</evidence>
<dbReference type="Gene3D" id="1.10.10.10">
    <property type="entry name" value="Winged helix-like DNA-binding domain superfamily/Winged helix DNA-binding domain"/>
    <property type="match status" value="1"/>
</dbReference>
<dbReference type="InterPro" id="IPR016181">
    <property type="entry name" value="Acyl_CoA_acyltransferase"/>
</dbReference>
<evidence type="ECO:0000256" key="9">
    <source>
        <dbReference type="ARBA" id="ARBA00022990"/>
    </source>
</evidence>
<dbReference type="GO" id="GO:0006355">
    <property type="term" value="P:regulation of DNA-templated transcription"/>
    <property type="evidence" value="ECO:0007669"/>
    <property type="project" value="InterPro"/>
</dbReference>
<keyword evidence="8" id="KW-0862">Zinc</keyword>
<protein>
    <recommendedName>
        <fullName evidence="3">histone acetyltransferase</fullName>
        <ecNumber evidence="3">2.3.1.48</ecNumber>
    </recommendedName>
</protein>
<dbReference type="PROSITE" id="PS51726">
    <property type="entry name" value="MYST_HAT"/>
    <property type="match status" value="1"/>
</dbReference>
<gene>
    <name evidence="19" type="primary">LOC112294074</name>
    <name evidence="18" type="ORF">PHYPA_003767</name>
</gene>
<evidence type="ECO:0000256" key="11">
    <source>
        <dbReference type="ARBA" id="ARBA00023163"/>
    </source>
</evidence>
<dbReference type="AlphaFoldDB" id="A0A2K1L4L9"/>
<dbReference type="CDD" id="cd04301">
    <property type="entry name" value="NAT_SF"/>
    <property type="match status" value="1"/>
</dbReference>
<evidence type="ECO:0000256" key="4">
    <source>
        <dbReference type="ARBA" id="ARBA00022679"/>
    </source>
</evidence>
<dbReference type="Gene3D" id="3.40.630.30">
    <property type="match status" value="1"/>
</dbReference>
<dbReference type="InterPro" id="IPR000953">
    <property type="entry name" value="Chromo/chromo_shadow_dom"/>
</dbReference>
<comment type="subcellular location">
    <subcellularLocation>
        <location evidence="1">Nucleus</location>
    </subcellularLocation>
</comment>
<keyword evidence="6" id="KW-0227">DNA damage</keyword>
<dbReference type="GO" id="GO:0008270">
    <property type="term" value="F:zinc ion binding"/>
    <property type="evidence" value="ECO:0007669"/>
    <property type="project" value="UniProtKB-KW"/>
</dbReference>
<dbReference type="SMART" id="SM00298">
    <property type="entry name" value="CHROMO"/>
    <property type="match status" value="1"/>
</dbReference>
<evidence type="ECO:0000313" key="19">
    <source>
        <dbReference type="EnsemblPlants" id="Pp3c2_37980V3.1"/>
    </source>
</evidence>
<dbReference type="STRING" id="3218.A0A2K1L4L9"/>
<dbReference type="GO" id="GO:0006281">
    <property type="term" value="P:DNA repair"/>
    <property type="evidence" value="ECO:0007669"/>
    <property type="project" value="UniProtKB-KW"/>
</dbReference>
<dbReference type="Gramene" id="Pp3c2_37980V3.2">
    <property type="protein sequence ID" value="Pp3c2_37980V3.2"/>
    <property type="gene ID" value="Pp3c2_37980"/>
</dbReference>
<keyword evidence="7" id="KW-0863">Zinc-finger</keyword>
<evidence type="ECO:0000259" key="17">
    <source>
        <dbReference type="PROSITE" id="PS51726"/>
    </source>
</evidence>
<evidence type="ECO:0000256" key="1">
    <source>
        <dbReference type="ARBA" id="ARBA00004123"/>
    </source>
</evidence>
<keyword evidence="5" id="KW-0479">Metal-binding</keyword>
<evidence type="ECO:0000256" key="3">
    <source>
        <dbReference type="ARBA" id="ARBA00013184"/>
    </source>
</evidence>
<dbReference type="InterPro" id="IPR040706">
    <property type="entry name" value="Zf-MYST"/>
</dbReference>
<dbReference type="Proteomes" id="UP000006727">
    <property type="component" value="Chromosome 2"/>
</dbReference>
<organism evidence="18">
    <name type="scientific">Physcomitrium patens</name>
    <name type="common">Spreading-leaved earth moss</name>
    <name type="synonym">Physcomitrella patens</name>
    <dbReference type="NCBI Taxonomy" id="3218"/>
    <lineage>
        <taxon>Eukaryota</taxon>
        <taxon>Viridiplantae</taxon>
        <taxon>Streptophyta</taxon>
        <taxon>Embryophyta</taxon>
        <taxon>Bryophyta</taxon>
        <taxon>Bryophytina</taxon>
        <taxon>Bryopsida</taxon>
        <taxon>Funariidae</taxon>
        <taxon>Funariales</taxon>
        <taxon>Funariaceae</taxon>
        <taxon>Physcomitrium</taxon>
    </lineage>
</organism>
<dbReference type="RefSeq" id="XP_024399982.1">
    <property type="nucleotide sequence ID" value="XM_024544214.2"/>
</dbReference>
<dbReference type="EMBL" id="ABEU02000002">
    <property type="protein sequence ID" value="PNR60974.1"/>
    <property type="molecule type" value="Genomic_DNA"/>
</dbReference>
<evidence type="ECO:0000256" key="10">
    <source>
        <dbReference type="ARBA" id="ARBA00023015"/>
    </source>
</evidence>
<evidence type="ECO:0000256" key="2">
    <source>
        <dbReference type="ARBA" id="ARBA00010107"/>
    </source>
</evidence>
<keyword evidence="4" id="KW-0808">Transferase</keyword>
<keyword evidence="14" id="KW-0012">Acyltransferase</keyword>
<sequence length="516" mass="58732">MAEGGKPDEGDGGAKSNGIEQAGGIVVVAGPSYVELVESQEKSGQSEKGEETAAEVDSEKTSFAIGARVACLSTWDNLYHSAEVVDRREAKAGFEYYVHYLEYNKRLDEWLPSTRVEKWRPDIVPPLKSAMAEKLSPLVMPALPGLVGPGAVDTQRDTPGTADRKLTRNLKRRYDEIHNVPKPMDELAPLDQSLEKEHEEKTKVKNIQVVELGKYEIDTWYYSPYPEEYAHEHKLYICEFCLKYMKKKKSVERHKIKCELKQPPGDDIYKMTAPFQEKLANAEGTVVEDIPTTTGTDMSPHGKAQQLSMFEVDGRKSKMYCQNLCLLAKLFLDHKTLYYDVDSFLFYILTENDAFGSHLVGYFSKEKYSAEDYNLACILTLPPFQRKGYGRFLISFAYELSKKEGKVGTPERPLSDLGQVSFRSYWTRVLLEILRDHHNVSIKDLTAMTSIRYEDVVTTLQTLNLIKYWKGQYIISVTAKHIDEHLKTLSSQPNWSIDASKIQWTPGITPPIRRPK</sequence>
<dbReference type="InterPro" id="IPR050603">
    <property type="entry name" value="MYST_HAT"/>
</dbReference>
<dbReference type="GeneID" id="112294074"/>
<feature type="compositionally biased region" description="Basic and acidic residues" evidence="16">
    <location>
        <begin position="39"/>
        <end position="51"/>
    </location>
</feature>
<dbReference type="InterPro" id="IPR025995">
    <property type="entry name" value="Tudor-knot"/>
</dbReference>
<dbReference type="PaxDb" id="3218-PP1S1_162V6.2"/>
<keyword evidence="12" id="KW-0234">DNA repair</keyword>
<dbReference type="InterPro" id="IPR002717">
    <property type="entry name" value="HAT_MYST-type"/>
</dbReference>
<dbReference type="GO" id="GO:0005634">
    <property type="term" value="C:nucleus"/>
    <property type="evidence" value="ECO:0007669"/>
    <property type="project" value="UniProtKB-SubCell"/>
</dbReference>
<evidence type="ECO:0000256" key="7">
    <source>
        <dbReference type="ARBA" id="ARBA00022771"/>
    </source>
</evidence>
<feature type="domain" description="MYST-type HAT" evidence="17">
    <location>
        <begin position="202"/>
        <end position="506"/>
    </location>
</feature>
<keyword evidence="13" id="KW-0539">Nucleus</keyword>
<reference evidence="18 20" key="1">
    <citation type="journal article" date="2008" name="Science">
        <title>The Physcomitrella genome reveals evolutionary insights into the conquest of land by plants.</title>
        <authorList>
            <person name="Rensing S."/>
            <person name="Lang D."/>
            <person name="Zimmer A."/>
            <person name="Terry A."/>
            <person name="Salamov A."/>
            <person name="Shapiro H."/>
            <person name="Nishiyama T."/>
            <person name="Perroud P.-F."/>
            <person name="Lindquist E."/>
            <person name="Kamisugi Y."/>
            <person name="Tanahashi T."/>
            <person name="Sakakibara K."/>
            <person name="Fujita T."/>
            <person name="Oishi K."/>
            <person name="Shin-I T."/>
            <person name="Kuroki Y."/>
            <person name="Toyoda A."/>
            <person name="Suzuki Y."/>
            <person name="Hashimoto A."/>
            <person name="Yamaguchi K."/>
            <person name="Sugano A."/>
            <person name="Kohara Y."/>
            <person name="Fujiyama A."/>
            <person name="Anterola A."/>
            <person name="Aoki S."/>
            <person name="Ashton N."/>
            <person name="Barbazuk W.B."/>
            <person name="Barker E."/>
            <person name="Bennetzen J."/>
            <person name="Bezanilla M."/>
            <person name="Blankenship R."/>
            <person name="Cho S.H."/>
            <person name="Dutcher S."/>
            <person name="Estelle M."/>
            <person name="Fawcett J.A."/>
            <person name="Gundlach H."/>
            <person name="Hanada K."/>
            <person name="Heyl A."/>
            <person name="Hicks K.A."/>
            <person name="Hugh J."/>
            <person name="Lohr M."/>
            <person name="Mayer K."/>
            <person name="Melkozernov A."/>
            <person name="Murata T."/>
            <person name="Nelson D."/>
            <person name="Pils B."/>
            <person name="Prigge M."/>
            <person name="Reiss B."/>
            <person name="Renner T."/>
            <person name="Rombauts S."/>
            <person name="Rushton P."/>
            <person name="Sanderfoot A."/>
            <person name="Schween G."/>
            <person name="Shiu S.-H."/>
            <person name="Stueber K."/>
            <person name="Theodoulou F.L."/>
            <person name="Tu H."/>
            <person name="Van de Peer Y."/>
            <person name="Verrier P.J."/>
            <person name="Waters E."/>
            <person name="Wood A."/>
            <person name="Yang L."/>
            <person name="Cove D."/>
            <person name="Cuming A."/>
            <person name="Hasebe M."/>
            <person name="Lucas S."/>
            <person name="Mishler D.B."/>
            <person name="Reski R."/>
            <person name="Grigoriev I."/>
            <person name="Quatrano R.S."/>
            <person name="Boore J.L."/>
        </authorList>
    </citation>
    <scope>NUCLEOTIDE SEQUENCE [LARGE SCALE GENOMIC DNA]</scope>
    <source>
        <strain evidence="19 20">cv. Gransden 2004</strain>
    </source>
</reference>
<accession>A0A2K1L4L9</accession>
<keyword evidence="11" id="KW-0804">Transcription</keyword>
<evidence type="ECO:0000256" key="16">
    <source>
        <dbReference type="SAM" id="MobiDB-lite"/>
    </source>
</evidence>
<feature type="region of interest" description="Disordered" evidence="16">
    <location>
        <begin position="37"/>
        <end position="59"/>
    </location>
</feature>
<dbReference type="GO" id="GO:0004402">
    <property type="term" value="F:histone acetyltransferase activity"/>
    <property type="evidence" value="ECO:0007669"/>
    <property type="project" value="InterPro"/>
</dbReference>
<proteinExistence type="inferred from homology"/>
<feature type="active site" description="Proton donor/acceptor" evidence="15">
    <location>
        <position position="411"/>
    </location>
</feature>
<dbReference type="OrthoDB" id="787137at2759"/>
<dbReference type="SUPFAM" id="SSF54160">
    <property type="entry name" value="Chromo domain-like"/>
    <property type="match status" value="1"/>
</dbReference>
<evidence type="ECO:0000313" key="20">
    <source>
        <dbReference type="Proteomes" id="UP000006727"/>
    </source>
</evidence>
<dbReference type="PANTHER" id="PTHR10615">
    <property type="entry name" value="HISTONE ACETYLTRANSFERASE"/>
    <property type="match status" value="1"/>
</dbReference>
<dbReference type="SUPFAM" id="SSF55729">
    <property type="entry name" value="Acyl-CoA N-acyltransferases (Nat)"/>
    <property type="match status" value="1"/>
</dbReference>
<comment type="similarity">
    <text evidence="2">Belongs to the MYST (SAS/MOZ) family.</text>
</comment>
<keyword evidence="9" id="KW-0007">Acetylation</keyword>
<dbReference type="InterPro" id="IPR016197">
    <property type="entry name" value="Chromo-like_dom_sf"/>
</dbReference>
<reference evidence="19" key="3">
    <citation type="submission" date="2020-12" db="UniProtKB">
        <authorList>
            <consortium name="EnsemblPlants"/>
        </authorList>
    </citation>
    <scope>IDENTIFICATION</scope>
</reference>
<name>A0A2K1L4L9_PHYPA</name>
<dbReference type="Pfam" id="PF17772">
    <property type="entry name" value="zf-MYST"/>
    <property type="match status" value="1"/>
</dbReference>
<dbReference type="FunFam" id="1.10.10.10:FF:000022">
    <property type="entry name" value="Histone acetyltransferase"/>
    <property type="match status" value="1"/>
</dbReference>
<dbReference type="Gene3D" id="3.30.60.60">
    <property type="entry name" value="N-acetyl transferase-like"/>
    <property type="match status" value="1"/>
</dbReference>
<evidence type="ECO:0000256" key="8">
    <source>
        <dbReference type="ARBA" id="ARBA00022833"/>
    </source>
</evidence>
<dbReference type="EnsemblPlants" id="Pp3c2_37980V3.2">
    <property type="protein sequence ID" value="Pp3c2_37980V3.2"/>
    <property type="gene ID" value="Pp3c2_37980"/>
</dbReference>
<dbReference type="OMA" id="CWKTGVA"/>
<dbReference type="Pfam" id="PF01853">
    <property type="entry name" value="MOZ_SAS"/>
    <property type="match status" value="1"/>
</dbReference>
<dbReference type="Gramene" id="Pp3c2_37980V3.1">
    <property type="protein sequence ID" value="Pp3c2_37980V3.1"/>
    <property type="gene ID" value="Pp3c2_37980"/>
</dbReference>
<dbReference type="Gene3D" id="2.30.30.140">
    <property type="match status" value="1"/>
</dbReference>
<evidence type="ECO:0000256" key="13">
    <source>
        <dbReference type="ARBA" id="ARBA00023242"/>
    </source>
</evidence>
<dbReference type="KEGG" id="ppp:112294074"/>
<evidence type="ECO:0000256" key="15">
    <source>
        <dbReference type="PIRSR" id="PIRSR602717-51"/>
    </source>
</evidence>
<dbReference type="FunFam" id="3.30.60.60:FF:000001">
    <property type="entry name" value="Histone acetyltransferase"/>
    <property type="match status" value="1"/>
</dbReference>
<keyword evidence="20" id="KW-1185">Reference proteome</keyword>
<evidence type="ECO:0000256" key="5">
    <source>
        <dbReference type="ARBA" id="ARBA00022723"/>
    </source>
</evidence>
<keyword evidence="10" id="KW-0805">Transcription regulation</keyword>
<dbReference type="EC" id="2.3.1.48" evidence="3"/>
<evidence type="ECO:0000256" key="6">
    <source>
        <dbReference type="ARBA" id="ARBA00022763"/>
    </source>
</evidence>
<dbReference type="Pfam" id="PF11717">
    <property type="entry name" value="Tudor-knot"/>
    <property type="match status" value="1"/>
</dbReference>
<dbReference type="EnsemblPlants" id="Pp3c2_37980V3.1">
    <property type="protein sequence ID" value="Pp3c2_37980V3.1"/>
    <property type="gene ID" value="Pp3c2_37980"/>
</dbReference>
<evidence type="ECO:0000256" key="14">
    <source>
        <dbReference type="ARBA" id="ARBA00023315"/>
    </source>
</evidence>
<dbReference type="PANTHER" id="PTHR10615:SF219">
    <property type="entry name" value="HISTONE ACETYLTRANSFERASE KAT5"/>
    <property type="match status" value="1"/>
</dbReference>